<protein>
    <submittedName>
        <fullName evidence="1">Uncharacterized protein</fullName>
    </submittedName>
</protein>
<accession>A0ABS2KJ77</accession>
<keyword evidence="2" id="KW-1185">Reference proteome</keyword>
<evidence type="ECO:0000313" key="1">
    <source>
        <dbReference type="EMBL" id="MBM7131237.1"/>
    </source>
</evidence>
<dbReference type="EMBL" id="JADIKF010000040">
    <property type="protein sequence ID" value="MBM7131237.1"/>
    <property type="molecule type" value="Genomic_DNA"/>
</dbReference>
<evidence type="ECO:0000313" key="2">
    <source>
        <dbReference type="Proteomes" id="UP001430193"/>
    </source>
</evidence>
<dbReference type="Proteomes" id="UP001430193">
    <property type="component" value="Unassembled WGS sequence"/>
</dbReference>
<sequence length="228" mass="26137">MLASEAFNRAHRMRRLLRFLTDQAMSGGRGSVSEYTIGIEVFDRKPEDLISEDPAIRVQVGRLRHRLASYYVQHTEEGGVEITIPNGRYMPTFRRIVSQERHVEQNGNLLVQPIKCLVDRSEGQTFANGLYEELLNQLFSAFGNVFMRAEPLVAANPRASPRKLIEGSLRVDGERIRTSMRMVDYSLNRITWARHFDRSLQFGIRDQEELAASICYALREVVDDTCSI</sequence>
<proteinExistence type="predicted"/>
<reference evidence="1" key="1">
    <citation type="submission" date="2020-10" db="EMBL/GenBank/DDBJ databases">
        <title>Phylogeny of dyella-like bacteria.</title>
        <authorList>
            <person name="Fu J."/>
        </authorList>
    </citation>
    <scope>NUCLEOTIDE SEQUENCE</scope>
    <source>
        <strain evidence="1">DHON07</strain>
    </source>
</reference>
<name>A0ABS2KJ77_9GAMM</name>
<gene>
    <name evidence="1" type="ORF">ISS99_17050</name>
</gene>
<comment type="caution">
    <text evidence="1">The sequence shown here is derived from an EMBL/GenBank/DDBJ whole genome shotgun (WGS) entry which is preliminary data.</text>
</comment>
<organism evidence="1 2">
    <name type="scientific">Dyella mobilis</name>
    <dbReference type="NCBI Taxonomy" id="1849582"/>
    <lineage>
        <taxon>Bacteria</taxon>
        <taxon>Pseudomonadati</taxon>
        <taxon>Pseudomonadota</taxon>
        <taxon>Gammaproteobacteria</taxon>
        <taxon>Lysobacterales</taxon>
        <taxon>Rhodanobacteraceae</taxon>
        <taxon>Dyella</taxon>
    </lineage>
</organism>